<dbReference type="VEuPathDB" id="FungiDB:RhiirFUN_017505"/>
<name>A0A915Z3T6_9GLOM</name>
<dbReference type="Proteomes" id="UP000684084">
    <property type="component" value="Unassembled WGS sequence"/>
</dbReference>
<gene>
    <name evidence="1" type="ORF">CHRIB12_LOCUS7802</name>
</gene>
<accession>A0A915Z3T6</accession>
<evidence type="ECO:0000313" key="1">
    <source>
        <dbReference type="EMBL" id="CAB5359639.1"/>
    </source>
</evidence>
<evidence type="ECO:0000313" key="2">
    <source>
        <dbReference type="Proteomes" id="UP000684084"/>
    </source>
</evidence>
<dbReference type="OrthoDB" id="2386077at2759"/>
<reference evidence="1" key="1">
    <citation type="submission" date="2020-05" db="EMBL/GenBank/DDBJ databases">
        <authorList>
            <person name="Rincon C."/>
            <person name="Sanders R I."/>
            <person name="Robbins C."/>
            <person name="Chaturvedi A."/>
        </authorList>
    </citation>
    <scope>NUCLEOTIDE SEQUENCE</scope>
    <source>
        <strain evidence="1">CHB12</strain>
    </source>
</reference>
<proteinExistence type="predicted"/>
<dbReference type="AlphaFoldDB" id="A0A915Z3T6"/>
<comment type="caution">
    <text evidence="1">The sequence shown here is derived from an EMBL/GenBank/DDBJ whole genome shotgun (WGS) entry which is preliminary data.</text>
</comment>
<sequence length="420" mass="49738">MDDINNGNYLKSLFEDFALSWNSVITNINQNQPEELYMDLERPVIFSLIERKEGGNYLCKILEWLIKFHNEFLDNALAIPIGKCKNLKFLEDSPYYIKSIKLSQMQDTNFINEDNKKILNYSQRKDEKNFIFDLQQIEMILVKELVYDKVYIEKEDTGFYLKDFTFKHEIFYNSIRIISDIKNILPQEPIPIDKMLLILAIFQPSNSLILENSLNSINLHELLFLFEKILCLIKELSIKNNNILIIDFINQWLKLARYNITFIDILKEFPLKYVIAIYELIEEQVTNSTIHTIDDKFKVPLTQQIKDSINNFINHQLVSPKAFALALKRFINRFLLIDTNIENLNLRIYFLDFTLELWTSDINKEIIRVSFPTNLLVSHAYNCYVFIVEEIEKTKKENISTTPSTTGTRKKLKNLKRFDF</sequence>
<dbReference type="EMBL" id="CAGKOT010000014">
    <property type="protein sequence ID" value="CAB5359639.1"/>
    <property type="molecule type" value="Genomic_DNA"/>
</dbReference>
<protein>
    <submittedName>
        <fullName evidence="1">Uncharacterized protein</fullName>
    </submittedName>
</protein>
<organism evidence="1 2">
    <name type="scientific">Rhizophagus irregularis</name>
    <dbReference type="NCBI Taxonomy" id="588596"/>
    <lineage>
        <taxon>Eukaryota</taxon>
        <taxon>Fungi</taxon>
        <taxon>Fungi incertae sedis</taxon>
        <taxon>Mucoromycota</taxon>
        <taxon>Glomeromycotina</taxon>
        <taxon>Glomeromycetes</taxon>
        <taxon>Glomerales</taxon>
        <taxon>Glomeraceae</taxon>
        <taxon>Rhizophagus</taxon>
    </lineage>
</organism>